<feature type="transmembrane region" description="Helical" evidence="7">
    <location>
        <begin position="482"/>
        <end position="502"/>
    </location>
</feature>
<evidence type="ECO:0000256" key="5">
    <source>
        <dbReference type="ARBA" id="ARBA00022989"/>
    </source>
</evidence>
<evidence type="ECO:0000313" key="9">
    <source>
        <dbReference type="EMBL" id="TCP56451.1"/>
    </source>
</evidence>
<keyword evidence="6 7" id="KW-0472">Membrane</keyword>
<dbReference type="OrthoDB" id="4172724at2"/>
<evidence type="ECO:0000256" key="6">
    <source>
        <dbReference type="ARBA" id="ARBA00023136"/>
    </source>
</evidence>
<dbReference type="InterPro" id="IPR020846">
    <property type="entry name" value="MFS_dom"/>
</dbReference>
<dbReference type="Proteomes" id="UP000294911">
    <property type="component" value="Unassembled WGS sequence"/>
</dbReference>
<evidence type="ECO:0000256" key="2">
    <source>
        <dbReference type="ARBA" id="ARBA00022448"/>
    </source>
</evidence>
<dbReference type="PANTHER" id="PTHR42718:SF47">
    <property type="entry name" value="METHYL VIOLOGEN RESISTANCE PROTEIN SMVA"/>
    <property type="match status" value="1"/>
</dbReference>
<feature type="transmembrane region" description="Helical" evidence="7">
    <location>
        <begin position="270"/>
        <end position="289"/>
    </location>
</feature>
<sequence>MTTADTEAPERAGPREWIGLAILALPLFVLSLDVSVLFLAAPHLGADLQPSSTESLWIMNSYGFLIAGFLITMGTLGDRIGRRKLLLIGGAAFAVASVLAAFAPTAGLLIAARALLGVAGATLMPSTLALISNIFRDPAQRSFAIAIWMTTMSAGIAIGPMIGGLLLEHFWWGSVFLLAVPVMLLLLVLGPVFLPEYRDPDAGRLDVFSVALSLGTILPVVYGAKEIAKAGVTFGAVLAVLLGLLIGFLFVRRQRRLPNPLLDLRLFRSVAFSAGLGLLLIGILAINGIEYLAPQFLQLVEQLSPLQAGLWTIPIALSSVLSSLLAPWVARRVRPAVVIATGAVIAIGGFLIVVRLASDSGAPVLVLGVSIAVFGLSPLTVLTTDLVVGSAPREKAGSAGALVETSGELGVALGIATMGSVVTAMYRGTMSDSIPEGVPTAEAEQSVDTLYGASAVAGELPDELGGVLLGRAHDAFTDGLNLVGLLGAGLLVGVVVLVLVTLRHVRPSRAAAEEGARAEDEVTLDQ</sequence>
<evidence type="ECO:0000259" key="8">
    <source>
        <dbReference type="PROSITE" id="PS50850"/>
    </source>
</evidence>
<keyword evidence="3" id="KW-1003">Cell membrane</keyword>
<gene>
    <name evidence="9" type="ORF">EV191_101394</name>
</gene>
<feature type="domain" description="Major facilitator superfamily (MFS) profile" evidence="8">
    <location>
        <begin position="19"/>
        <end position="506"/>
    </location>
</feature>
<dbReference type="RefSeq" id="WP_132875046.1">
    <property type="nucleotide sequence ID" value="NZ_SLXQ01000001.1"/>
</dbReference>
<dbReference type="PANTHER" id="PTHR42718">
    <property type="entry name" value="MAJOR FACILITATOR SUPERFAMILY MULTIDRUG TRANSPORTER MFSC"/>
    <property type="match status" value="1"/>
</dbReference>
<dbReference type="EMBL" id="SLXQ01000001">
    <property type="protein sequence ID" value="TCP56451.1"/>
    <property type="molecule type" value="Genomic_DNA"/>
</dbReference>
<evidence type="ECO:0000256" key="3">
    <source>
        <dbReference type="ARBA" id="ARBA00022475"/>
    </source>
</evidence>
<dbReference type="GO" id="GO:0005886">
    <property type="term" value="C:plasma membrane"/>
    <property type="evidence" value="ECO:0007669"/>
    <property type="project" value="UniProtKB-SubCell"/>
</dbReference>
<feature type="transmembrane region" description="Helical" evidence="7">
    <location>
        <begin position="110"/>
        <end position="131"/>
    </location>
</feature>
<dbReference type="AlphaFoldDB" id="A0A4R2R9U3"/>
<feature type="transmembrane region" description="Helical" evidence="7">
    <location>
        <begin position="337"/>
        <end position="358"/>
    </location>
</feature>
<dbReference type="CDD" id="cd17321">
    <property type="entry name" value="MFS_MMR_MDR_like"/>
    <property type="match status" value="1"/>
</dbReference>
<evidence type="ECO:0000256" key="4">
    <source>
        <dbReference type="ARBA" id="ARBA00022692"/>
    </source>
</evidence>
<evidence type="ECO:0000256" key="7">
    <source>
        <dbReference type="SAM" id="Phobius"/>
    </source>
</evidence>
<keyword evidence="5 7" id="KW-1133">Transmembrane helix</keyword>
<keyword evidence="4 7" id="KW-0812">Transmembrane</keyword>
<feature type="transmembrane region" description="Helical" evidence="7">
    <location>
        <begin position="409"/>
        <end position="426"/>
    </location>
</feature>
<keyword evidence="10" id="KW-1185">Reference proteome</keyword>
<feature type="transmembrane region" description="Helical" evidence="7">
    <location>
        <begin position="20"/>
        <end position="44"/>
    </location>
</feature>
<feature type="transmembrane region" description="Helical" evidence="7">
    <location>
        <begin position="364"/>
        <end position="388"/>
    </location>
</feature>
<dbReference type="PROSITE" id="PS50850">
    <property type="entry name" value="MFS"/>
    <property type="match status" value="1"/>
</dbReference>
<comment type="caution">
    <text evidence="9">The sequence shown here is derived from an EMBL/GenBank/DDBJ whole genome shotgun (WGS) entry which is preliminary data.</text>
</comment>
<dbReference type="Pfam" id="PF07690">
    <property type="entry name" value="MFS_1"/>
    <property type="match status" value="1"/>
</dbReference>
<protein>
    <submittedName>
        <fullName evidence="9">DHA2 family multidrug resistance protein-like MFS transporter</fullName>
    </submittedName>
</protein>
<feature type="transmembrane region" description="Helical" evidence="7">
    <location>
        <begin position="230"/>
        <end position="250"/>
    </location>
</feature>
<evidence type="ECO:0000313" key="10">
    <source>
        <dbReference type="Proteomes" id="UP000294911"/>
    </source>
</evidence>
<feature type="transmembrane region" description="Helical" evidence="7">
    <location>
        <begin position="205"/>
        <end position="224"/>
    </location>
</feature>
<organism evidence="9 10">
    <name type="scientific">Tamaricihabitans halophyticus</name>
    <dbReference type="NCBI Taxonomy" id="1262583"/>
    <lineage>
        <taxon>Bacteria</taxon>
        <taxon>Bacillati</taxon>
        <taxon>Actinomycetota</taxon>
        <taxon>Actinomycetes</taxon>
        <taxon>Pseudonocardiales</taxon>
        <taxon>Pseudonocardiaceae</taxon>
        <taxon>Tamaricihabitans</taxon>
    </lineage>
</organism>
<keyword evidence="2" id="KW-0813">Transport</keyword>
<dbReference type="InterPro" id="IPR036259">
    <property type="entry name" value="MFS_trans_sf"/>
</dbReference>
<proteinExistence type="predicted"/>
<dbReference type="InterPro" id="IPR011701">
    <property type="entry name" value="MFS"/>
</dbReference>
<accession>A0A4R2R9U3</accession>
<feature type="transmembrane region" description="Helical" evidence="7">
    <location>
        <begin position="143"/>
        <end position="163"/>
    </location>
</feature>
<name>A0A4R2R9U3_9PSEU</name>
<reference evidence="9 10" key="1">
    <citation type="submission" date="2019-03" db="EMBL/GenBank/DDBJ databases">
        <title>Genomic Encyclopedia of Type Strains, Phase IV (KMG-IV): sequencing the most valuable type-strain genomes for metagenomic binning, comparative biology and taxonomic classification.</title>
        <authorList>
            <person name="Goeker M."/>
        </authorList>
    </citation>
    <scope>NUCLEOTIDE SEQUENCE [LARGE SCALE GENOMIC DNA]</scope>
    <source>
        <strain evidence="9 10">DSM 45765</strain>
    </source>
</reference>
<feature type="transmembrane region" description="Helical" evidence="7">
    <location>
        <begin position="309"/>
        <end position="330"/>
    </location>
</feature>
<feature type="transmembrane region" description="Helical" evidence="7">
    <location>
        <begin position="85"/>
        <end position="104"/>
    </location>
</feature>
<comment type="subcellular location">
    <subcellularLocation>
        <location evidence="1">Cell membrane</location>
        <topology evidence="1">Multi-pass membrane protein</topology>
    </subcellularLocation>
</comment>
<dbReference type="Gene3D" id="1.20.1720.10">
    <property type="entry name" value="Multidrug resistance protein D"/>
    <property type="match status" value="2"/>
</dbReference>
<feature type="transmembrane region" description="Helical" evidence="7">
    <location>
        <begin position="169"/>
        <end position="193"/>
    </location>
</feature>
<evidence type="ECO:0000256" key="1">
    <source>
        <dbReference type="ARBA" id="ARBA00004651"/>
    </source>
</evidence>
<feature type="transmembrane region" description="Helical" evidence="7">
    <location>
        <begin position="56"/>
        <end position="73"/>
    </location>
</feature>
<dbReference type="GO" id="GO:0022857">
    <property type="term" value="F:transmembrane transporter activity"/>
    <property type="evidence" value="ECO:0007669"/>
    <property type="project" value="InterPro"/>
</dbReference>
<dbReference type="SUPFAM" id="SSF103473">
    <property type="entry name" value="MFS general substrate transporter"/>
    <property type="match status" value="1"/>
</dbReference>